<feature type="transmembrane region" description="Helical" evidence="1">
    <location>
        <begin position="33"/>
        <end position="51"/>
    </location>
</feature>
<keyword evidence="1" id="KW-1133">Transmembrane helix</keyword>
<keyword evidence="4" id="KW-1185">Reference proteome</keyword>
<evidence type="ECO:0000313" key="2">
    <source>
        <dbReference type="EMBL" id="KON94821.1"/>
    </source>
</evidence>
<dbReference type="STRING" id="47500.AF333_04315"/>
<organism evidence="2 4">
    <name type="scientific">Aneurinibacillus migulanus</name>
    <name type="common">Bacillus migulanus</name>
    <dbReference type="NCBI Taxonomy" id="47500"/>
    <lineage>
        <taxon>Bacteria</taxon>
        <taxon>Bacillati</taxon>
        <taxon>Bacillota</taxon>
        <taxon>Bacilli</taxon>
        <taxon>Bacillales</taxon>
        <taxon>Paenibacillaceae</taxon>
        <taxon>Aneurinibacillus group</taxon>
        <taxon>Aneurinibacillus</taxon>
    </lineage>
</organism>
<name>A0A0D1VDR4_ANEMI</name>
<reference evidence="2 4" key="1">
    <citation type="submission" date="2015-07" db="EMBL/GenBank/DDBJ databases">
        <title>Fjat-14205 dsm 2895.</title>
        <authorList>
            <person name="Liu B."/>
            <person name="Wang J."/>
            <person name="Zhu Y."/>
            <person name="Liu G."/>
            <person name="Chen Q."/>
            <person name="Chen Z."/>
            <person name="Lan J."/>
            <person name="Che J."/>
            <person name="Ge C."/>
            <person name="Shi H."/>
            <person name="Pan Z."/>
            <person name="Liu X."/>
        </authorList>
    </citation>
    <scope>NUCLEOTIDE SEQUENCE [LARGE SCALE GENOMIC DNA]</scope>
    <source>
        <strain evidence="2 4">DSM 2895</strain>
    </source>
</reference>
<accession>A0A0D1VDR4</accession>
<dbReference type="Proteomes" id="UP000182836">
    <property type="component" value="Unassembled WGS sequence"/>
</dbReference>
<dbReference type="EMBL" id="LGUG01000004">
    <property type="protein sequence ID" value="KON94821.1"/>
    <property type="molecule type" value="Genomic_DNA"/>
</dbReference>
<dbReference type="PATRIC" id="fig|47500.8.peg.5539"/>
<evidence type="ECO:0000313" key="5">
    <source>
        <dbReference type="Proteomes" id="UP000182836"/>
    </source>
</evidence>
<dbReference type="RefSeq" id="WP_043065099.1">
    <property type="nucleotide sequence ID" value="NZ_BJOA01000067.1"/>
</dbReference>
<sequence length="80" mass="9349">MILTLISVLFCIYIVLRIWIFRRQKEWKDLVVFTVVSGLACYFLFTSNLWLKSGALLQFMQQVTGSTARRMILVIFGVEL</sequence>
<dbReference type="AlphaFoldDB" id="A0A0D1VDR4"/>
<reference evidence="3 5" key="2">
    <citation type="submission" date="2016-10" db="EMBL/GenBank/DDBJ databases">
        <authorList>
            <person name="de Groot N.N."/>
        </authorList>
    </citation>
    <scope>NUCLEOTIDE SEQUENCE [LARGE SCALE GENOMIC DNA]</scope>
    <source>
        <strain evidence="3 5">DSM 2895</strain>
    </source>
</reference>
<gene>
    <name evidence="2" type="ORF">AF333_04315</name>
    <name evidence="3" type="ORF">SAMN04487909_10939</name>
</gene>
<protein>
    <submittedName>
        <fullName evidence="2">Uncharacterized protein</fullName>
    </submittedName>
</protein>
<dbReference type="EMBL" id="FNED01000009">
    <property type="protein sequence ID" value="SDI90401.1"/>
    <property type="molecule type" value="Genomic_DNA"/>
</dbReference>
<dbReference type="OrthoDB" id="2680445at2"/>
<keyword evidence="1" id="KW-0472">Membrane</keyword>
<evidence type="ECO:0000256" key="1">
    <source>
        <dbReference type="SAM" id="Phobius"/>
    </source>
</evidence>
<evidence type="ECO:0000313" key="3">
    <source>
        <dbReference type="EMBL" id="SDI90401.1"/>
    </source>
</evidence>
<keyword evidence="1" id="KW-0812">Transmembrane</keyword>
<evidence type="ECO:0000313" key="4">
    <source>
        <dbReference type="Proteomes" id="UP000037269"/>
    </source>
</evidence>
<proteinExistence type="predicted"/>
<dbReference type="Proteomes" id="UP000037269">
    <property type="component" value="Unassembled WGS sequence"/>
</dbReference>
<dbReference type="GeneID" id="42304431"/>